<evidence type="ECO:0000313" key="2">
    <source>
        <dbReference type="EMBL" id="KAH0540578.1"/>
    </source>
</evidence>
<gene>
    <name evidence="2" type="ORF">KQX54_018385</name>
</gene>
<evidence type="ECO:0000256" key="1">
    <source>
        <dbReference type="ARBA" id="ARBA00022737"/>
    </source>
</evidence>
<dbReference type="InterPro" id="IPR011989">
    <property type="entry name" value="ARM-like"/>
</dbReference>
<name>A0AAV7I1G7_COTGL</name>
<accession>A0AAV7I1G7</accession>
<keyword evidence="3" id="KW-1185">Reference proteome</keyword>
<evidence type="ECO:0000313" key="3">
    <source>
        <dbReference type="Proteomes" id="UP000826195"/>
    </source>
</evidence>
<dbReference type="PANTHER" id="PTHR22895">
    <property type="entry name" value="ARMADILLO REPEAT-CONTAINING PROTEIN 6"/>
    <property type="match status" value="1"/>
</dbReference>
<dbReference type="SUPFAM" id="SSF48371">
    <property type="entry name" value="ARM repeat"/>
    <property type="match status" value="1"/>
</dbReference>
<comment type="caution">
    <text evidence="2">The sequence shown here is derived from an EMBL/GenBank/DDBJ whole genome shotgun (WGS) entry which is preliminary data.</text>
</comment>
<evidence type="ECO:0008006" key="4">
    <source>
        <dbReference type="Google" id="ProtNLM"/>
    </source>
</evidence>
<dbReference type="Proteomes" id="UP000826195">
    <property type="component" value="Unassembled WGS sequence"/>
</dbReference>
<reference evidence="2 3" key="1">
    <citation type="journal article" date="2021" name="J. Hered.">
        <title>A chromosome-level genome assembly of the parasitoid wasp, Cotesia glomerata (Hymenoptera: Braconidae).</title>
        <authorList>
            <person name="Pinto B.J."/>
            <person name="Weis J.J."/>
            <person name="Gamble T."/>
            <person name="Ode P.J."/>
            <person name="Paul R."/>
            <person name="Zaspel J.M."/>
        </authorList>
    </citation>
    <scope>NUCLEOTIDE SEQUENCE [LARGE SCALE GENOMIC DNA]</scope>
    <source>
        <strain evidence="2">CgM1</strain>
    </source>
</reference>
<dbReference type="AlphaFoldDB" id="A0AAV7I1G7"/>
<sequence length="145" mass="15646">MISHPDPEKLNRQALKLLSALAANDNVENYIVTRGSCPLIVSVINRFKGSESVVAAGFSCISALTLRSSSNAGVFYDCGAPIVMLDAMKQFPKSHKTLRHACRAIRNMANHGVAVEAEAKAALRDLGLKVELKEPWTGKSIALQN</sequence>
<protein>
    <recommendedName>
        <fullName evidence="4">Armadillo repeat-containing protein 6</fullName>
    </recommendedName>
</protein>
<dbReference type="GO" id="GO:0002244">
    <property type="term" value="P:hematopoietic progenitor cell differentiation"/>
    <property type="evidence" value="ECO:0007669"/>
    <property type="project" value="TreeGrafter"/>
</dbReference>
<proteinExistence type="predicted"/>
<dbReference type="EMBL" id="JAHXZJ010002609">
    <property type="protein sequence ID" value="KAH0540578.1"/>
    <property type="molecule type" value="Genomic_DNA"/>
</dbReference>
<organism evidence="2 3">
    <name type="scientific">Cotesia glomerata</name>
    <name type="common">Lepidopteran parasitic wasp</name>
    <name type="synonym">Apanteles glomeratus</name>
    <dbReference type="NCBI Taxonomy" id="32391"/>
    <lineage>
        <taxon>Eukaryota</taxon>
        <taxon>Metazoa</taxon>
        <taxon>Ecdysozoa</taxon>
        <taxon>Arthropoda</taxon>
        <taxon>Hexapoda</taxon>
        <taxon>Insecta</taxon>
        <taxon>Pterygota</taxon>
        <taxon>Neoptera</taxon>
        <taxon>Endopterygota</taxon>
        <taxon>Hymenoptera</taxon>
        <taxon>Apocrita</taxon>
        <taxon>Ichneumonoidea</taxon>
        <taxon>Braconidae</taxon>
        <taxon>Microgastrinae</taxon>
        <taxon>Cotesia</taxon>
    </lineage>
</organism>
<keyword evidence="1" id="KW-0677">Repeat</keyword>
<dbReference type="PANTHER" id="PTHR22895:SF0">
    <property type="entry name" value="ARMADILLO REPEAT-CONTAINING PROTEIN 6"/>
    <property type="match status" value="1"/>
</dbReference>
<dbReference type="InterPro" id="IPR016024">
    <property type="entry name" value="ARM-type_fold"/>
</dbReference>
<dbReference type="Gene3D" id="1.25.10.10">
    <property type="entry name" value="Leucine-rich Repeat Variant"/>
    <property type="match status" value="1"/>
</dbReference>